<accession>A0A9P8TJ98</accession>
<comment type="caution">
    <text evidence="1">The sequence shown here is derived from an EMBL/GenBank/DDBJ whole genome shotgun (WGS) entry which is preliminary data.</text>
</comment>
<reference evidence="1" key="2">
    <citation type="submission" date="2021-01" db="EMBL/GenBank/DDBJ databases">
        <authorList>
            <person name="Schikora-Tamarit M.A."/>
        </authorList>
    </citation>
    <scope>NUCLEOTIDE SEQUENCE</scope>
    <source>
        <strain evidence="1">CBS2887</strain>
    </source>
</reference>
<evidence type="ECO:0000313" key="2">
    <source>
        <dbReference type="Proteomes" id="UP000774326"/>
    </source>
</evidence>
<dbReference type="OrthoDB" id="10632537at2759"/>
<protein>
    <submittedName>
        <fullName evidence="1">Uncharacterized protein</fullName>
    </submittedName>
</protein>
<name>A0A9P8TJ98_WICPI</name>
<sequence>MESVVPDFDPVNHLGVLILWDLIDVASATNGTGLELHDVTCQGPCLVTENVLDLPQLFHQTGGSNHRWSVCSLVYDKLEESAEILITLPNEETKAKVINNPNKARICKLMIRSTEVLLIGVAVAFLISLVSCPVKTTIPWIQPVFLKVAPLKSNWSGFKGSSLLNRPNVPSSLSDWALLKSSMASFKAETHNTISNVMMVVYLFVGDTSGTCWITEVKRKNKLAYLENSWKRNLGRKVAKLYFVVEM</sequence>
<dbReference type="AlphaFoldDB" id="A0A9P8TJ98"/>
<evidence type="ECO:0000313" key="1">
    <source>
        <dbReference type="EMBL" id="KAH3681603.1"/>
    </source>
</evidence>
<gene>
    <name evidence="1" type="ORF">WICPIJ_007477</name>
</gene>
<proteinExistence type="predicted"/>
<keyword evidence="2" id="KW-1185">Reference proteome</keyword>
<dbReference type="Proteomes" id="UP000774326">
    <property type="component" value="Unassembled WGS sequence"/>
</dbReference>
<reference evidence="1" key="1">
    <citation type="journal article" date="2021" name="Open Biol.">
        <title>Shared evolutionary footprints suggest mitochondrial oxidative damage underlies multiple complex I losses in fungi.</title>
        <authorList>
            <person name="Schikora-Tamarit M.A."/>
            <person name="Marcet-Houben M."/>
            <person name="Nosek J."/>
            <person name="Gabaldon T."/>
        </authorList>
    </citation>
    <scope>NUCLEOTIDE SEQUENCE</scope>
    <source>
        <strain evidence="1">CBS2887</strain>
    </source>
</reference>
<organism evidence="1 2">
    <name type="scientific">Wickerhamomyces pijperi</name>
    <name type="common">Yeast</name>
    <name type="synonym">Pichia pijperi</name>
    <dbReference type="NCBI Taxonomy" id="599730"/>
    <lineage>
        <taxon>Eukaryota</taxon>
        <taxon>Fungi</taxon>
        <taxon>Dikarya</taxon>
        <taxon>Ascomycota</taxon>
        <taxon>Saccharomycotina</taxon>
        <taxon>Saccharomycetes</taxon>
        <taxon>Phaffomycetales</taxon>
        <taxon>Wickerhamomycetaceae</taxon>
        <taxon>Wickerhamomyces</taxon>
    </lineage>
</organism>
<dbReference type="EMBL" id="JAEUBG010004367">
    <property type="protein sequence ID" value="KAH3681603.1"/>
    <property type="molecule type" value="Genomic_DNA"/>
</dbReference>